<dbReference type="SUPFAM" id="SSF64153">
    <property type="entry name" value="YjeF N-terminal domain-like"/>
    <property type="match status" value="1"/>
</dbReference>
<dbReference type="InterPro" id="IPR000631">
    <property type="entry name" value="CARKD"/>
</dbReference>
<evidence type="ECO:0000259" key="22">
    <source>
        <dbReference type="PROSITE" id="PS51385"/>
    </source>
</evidence>
<feature type="domain" description="YjeF C-terminal" evidence="21">
    <location>
        <begin position="223"/>
        <end position="494"/>
    </location>
</feature>
<evidence type="ECO:0000256" key="19">
    <source>
        <dbReference type="ARBA" id="ARBA00048238"/>
    </source>
</evidence>
<keyword evidence="13" id="KW-0520">NAD</keyword>
<dbReference type="Pfam" id="PF01256">
    <property type="entry name" value="Carb_kinase"/>
    <property type="match status" value="1"/>
</dbReference>
<keyword evidence="9" id="KW-0547">Nucleotide-binding</keyword>
<evidence type="ECO:0000256" key="6">
    <source>
        <dbReference type="ARBA" id="ARBA00012228"/>
    </source>
</evidence>
<dbReference type="NCBIfam" id="TIGR00196">
    <property type="entry name" value="yjeF_cterm"/>
    <property type="match status" value="1"/>
</dbReference>
<sequence>MIPILLPEQLRSLDAASCERLGEIALMRAAGTRIATCIDELLPRGGRVLAFAGPGNNGGDAFAALAALGKQHERVVIELPVGKRSAARSDAQERATASGVRTIAWTETEARDAALARAELFVDGLYGTGARLPLDATVRDAVAAIVERTLPCVAIDMPTGLDARTGAVPGIAVRAHLTVALGALVPAHLLDPARDFVGRLVLADIGLPPELLAAIPPRFVTFDAASARAAMPQRGERADKRSAGSLLAIAGSAQFPGAAVLCARAAARAGAGYVTVAAPASALASLRAHLIEEIVVEIPADLQEASALLRDLEARHRALAIGPGLGLADDIGELVRERLATTNLPAVVDASALFHLAKHLDILRGRAAILTPHEGEFARLSGEGSVRPGTRVERLRSFVERTEVTTLLKGRDTLVEDGSRSYINPSGTNALATAGSGDVLTGVIGALLARGCTPFQAGALGAFWHGRAGQAAQRQREIGVVASDIIESLGNALR</sequence>
<evidence type="ECO:0000256" key="16">
    <source>
        <dbReference type="ARBA" id="ARBA00023268"/>
    </source>
</evidence>
<keyword evidence="15" id="KW-0456">Lyase</keyword>
<evidence type="ECO:0000256" key="5">
    <source>
        <dbReference type="ARBA" id="ARBA00009524"/>
    </source>
</evidence>
<keyword evidence="16" id="KW-0511">Multifunctional enzyme</keyword>
<dbReference type="InterPro" id="IPR029056">
    <property type="entry name" value="Ribokinase-like"/>
</dbReference>
<dbReference type="GO" id="GO:0046872">
    <property type="term" value="F:metal ion binding"/>
    <property type="evidence" value="ECO:0007669"/>
    <property type="project" value="UniProtKB-KW"/>
</dbReference>
<evidence type="ECO:0000256" key="7">
    <source>
        <dbReference type="ARBA" id="ARBA00013129"/>
    </source>
</evidence>
<dbReference type="GO" id="GO:0016301">
    <property type="term" value="F:kinase activity"/>
    <property type="evidence" value="ECO:0007669"/>
    <property type="project" value="UniProtKB-KW"/>
</dbReference>
<name>E6Q2C6_9ZZZZ</name>
<evidence type="ECO:0000256" key="10">
    <source>
        <dbReference type="ARBA" id="ARBA00022840"/>
    </source>
</evidence>
<keyword evidence="14" id="KW-0413">Isomerase</keyword>
<evidence type="ECO:0000256" key="13">
    <source>
        <dbReference type="ARBA" id="ARBA00023027"/>
    </source>
</evidence>
<keyword evidence="8" id="KW-0479">Metal-binding</keyword>
<dbReference type="Gene3D" id="3.40.50.10260">
    <property type="entry name" value="YjeF N-terminal domain"/>
    <property type="match status" value="1"/>
</dbReference>
<dbReference type="InterPro" id="IPR036652">
    <property type="entry name" value="YjeF_N_dom_sf"/>
</dbReference>
<dbReference type="PROSITE" id="PS51385">
    <property type="entry name" value="YJEF_N"/>
    <property type="match status" value="1"/>
</dbReference>
<evidence type="ECO:0000256" key="3">
    <source>
        <dbReference type="ARBA" id="ARBA00001958"/>
    </source>
</evidence>
<comment type="caution">
    <text evidence="23">The sequence shown here is derived from an EMBL/GenBank/DDBJ whole genome shotgun (WGS) entry which is preliminary data.</text>
</comment>
<dbReference type="EMBL" id="CABO01000017">
    <property type="protein sequence ID" value="CBI01336.1"/>
    <property type="molecule type" value="Genomic_DNA"/>
</dbReference>
<evidence type="ECO:0000259" key="21">
    <source>
        <dbReference type="PROSITE" id="PS51383"/>
    </source>
</evidence>
<dbReference type="GO" id="GO:0052856">
    <property type="term" value="F:NAD(P)HX epimerase activity"/>
    <property type="evidence" value="ECO:0007669"/>
    <property type="project" value="UniProtKB-EC"/>
</dbReference>
<evidence type="ECO:0000256" key="1">
    <source>
        <dbReference type="ARBA" id="ARBA00000013"/>
    </source>
</evidence>
<dbReference type="GO" id="GO:0005524">
    <property type="term" value="F:ATP binding"/>
    <property type="evidence" value="ECO:0007669"/>
    <property type="project" value="UniProtKB-KW"/>
</dbReference>
<dbReference type="GO" id="GO:0052855">
    <property type="term" value="F:ADP-dependent NAD(P)H-hydrate dehydratase activity"/>
    <property type="evidence" value="ECO:0007669"/>
    <property type="project" value="UniProtKB-EC"/>
</dbReference>
<evidence type="ECO:0000256" key="4">
    <source>
        <dbReference type="ARBA" id="ARBA00006001"/>
    </source>
</evidence>
<evidence type="ECO:0000313" key="23">
    <source>
        <dbReference type="EMBL" id="CBI01336.1"/>
    </source>
</evidence>
<comment type="catalytic activity">
    <reaction evidence="20">
        <text>(6S)-NADPHX + ADP = AMP + phosphate + NADPH + H(+)</text>
        <dbReference type="Rhea" id="RHEA:32235"/>
        <dbReference type="ChEBI" id="CHEBI:15378"/>
        <dbReference type="ChEBI" id="CHEBI:43474"/>
        <dbReference type="ChEBI" id="CHEBI:57783"/>
        <dbReference type="ChEBI" id="CHEBI:64076"/>
        <dbReference type="ChEBI" id="CHEBI:456215"/>
        <dbReference type="ChEBI" id="CHEBI:456216"/>
        <dbReference type="EC" id="4.2.1.136"/>
    </reaction>
</comment>
<evidence type="ECO:0000256" key="18">
    <source>
        <dbReference type="ARBA" id="ARBA00032624"/>
    </source>
</evidence>
<dbReference type="PROSITE" id="PS51383">
    <property type="entry name" value="YJEF_C_3"/>
    <property type="match status" value="1"/>
</dbReference>
<dbReference type="InterPro" id="IPR017953">
    <property type="entry name" value="Carbohydrate_kinase_pred_CS"/>
</dbReference>
<accession>E6Q2C6</accession>
<dbReference type="NCBIfam" id="TIGR00197">
    <property type="entry name" value="yjeF_nterm"/>
    <property type="match status" value="1"/>
</dbReference>
<keyword evidence="11" id="KW-0521">NADP</keyword>
<evidence type="ECO:0000256" key="9">
    <source>
        <dbReference type="ARBA" id="ARBA00022741"/>
    </source>
</evidence>
<evidence type="ECO:0000256" key="12">
    <source>
        <dbReference type="ARBA" id="ARBA00022958"/>
    </source>
</evidence>
<comment type="function">
    <text evidence="17">Bifunctional enzyme that catalyzes the epimerization of the S- and R-forms of NAD(P)HX and the dehydration of the S-form of NAD(P)HX at the expense of ADP, which is converted to AMP. This allows the repair of both epimers of NAD(P)HX, a damaged form of NAD(P)H that is a result of enzymatic or heat-dependent hydration.</text>
</comment>
<evidence type="ECO:0000256" key="14">
    <source>
        <dbReference type="ARBA" id="ARBA00023235"/>
    </source>
</evidence>
<evidence type="ECO:0000256" key="2">
    <source>
        <dbReference type="ARBA" id="ARBA00000909"/>
    </source>
</evidence>
<evidence type="ECO:0000256" key="8">
    <source>
        <dbReference type="ARBA" id="ARBA00022723"/>
    </source>
</evidence>
<feature type="domain" description="YjeF N-terminal" evidence="22">
    <location>
        <begin position="10"/>
        <end position="213"/>
    </location>
</feature>
<proteinExistence type="inferred from homology"/>
<dbReference type="EC" id="5.1.99.6" evidence="6"/>
<dbReference type="PIRSF" id="PIRSF017184">
    <property type="entry name" value="Nnr"/>
    <property type="match status" value="1"/>
</dbReference>
<keyword evidence="10" id="KW-0067">ATP-binding</keyword>
<evidence type="ECO:0000256" key="11">
    <source>
        <dbReference type="ARBA" id="ARBA00022857"/>
    </source>
</evidence>
<comment type="catalytic activity">
    <reaction evidence="2">
        <text>(6R)-NADPHX = (6S)-NADPHX</text>
        <dbReference type="Rhea" id="RHEA:32227"/>
        <dbReference type="ChEBI" id="CHEBI:64076"/>
        <dbReference type="ChEBI" id="CHEBI:64077"/>
        <dbReference type="EC" id="5.1.99.6"/>
    </reaction>
</comment>
<dbReference type="EC" id="4.2.1.136" evidence="7"/>
<dbReference type="PANTHER" id="PTHR12592">
    <property type="entry name" value="ATP-DEPENDENT (S)-NAD(P)H-HYDRATE DEHYDRATASE FAMILY MEMBER"/>
    <property type="match status" value="1"/>
</dbReference>
<dbReference type="AlphaFoldDB" id="E6Q2C6"/>
<dbReference type="InterPro" id="IPR004443">
    <property type="entry name" value="YjeF_N_dom"/>
</dbReference>
<protein>
    <recommendedName>
        <fullName evidence="18">Nicotinamide nucleotide repair protein</fullName>
        <ecNumber evidence="7">4.2.1.136</ecNumber>
        <ecNumber evidence="6">5.1.99.6</ecNumber>
    </recommendedName>
</protein>
<dbReference type="PROSITE" id="PS01050">
    <property type="entry name" value="YJEF_C_2"/>
    <property type="match status" value="1"/>
</dbReference>
<dbReference type="Pfam" id="PF03853">
    <property type="entry name" value="YjeF_N"/>
    <property type="match status" value="1"/>
</dbReference>
<dbReference type="HAMAP" id="MF_01965">
    <property type="entry name" value="NADHX_dehydratase"/>
    <property type="match status" value="1"/>
</dbReference>
<dbReference type="InterPro" id="IPR030677">
    <property type="entry name" value="Nnr"/>
</dbReference>
<evidence type="ECO:0000256" key="17">
    <source>
        <dbReference type="ARBA" id="ARBA00025153"/>
    </source>
</evidence>
<comment type="catalytic activity">
    <reaction evidence="1">
        <text>(6R)-NADHX = (6S)-NADHX</text>
        <dbReference type="Rhea" id="RHEA:32215"/>
        <dbReference type="ChEBI" id="CHEBI:64074"/>
        <dbReference type="ChEBI" id="CHEBI:64075"/>
        <dbReference type="EC" id="5.1.99.6"/>
    </reaction>
</comment>
<evidence type="ECO:0000256" key="20">
    <source>
        <dbReference type="ARBA" id="ARBA00049209"/>
    </source>
</evidence>
<comment type="similarity">
    <text evidence="5">In the C-terminal section; belongs to the NnrD/CARKD family.</text>
</comment>
<organism evidence="23">
    <name type="scientific">mine drainage metagenome</name>
    <dbReference type="NCBI Taxonomy" id="410659"/>
    <lineage>
        <taxon>unclassified sequences</taxon>
        <taxon>metagenomes</taxon>
        <taxon>ecological metagenomes</taxon>
    </lineage>
</organism>
<keyword evidence="12" id="KW-0630">Potassium</keyword>
<dbReference type="Gene3D" id="3.40.1190.20">
    <property type="match status" value="1"/>
</dbReference>
<gene>
    <name evidence="23" type="ORF">CARN4_1770</name>
</gene>
<comment type="cofactor">
    <cofactor evidence="3">
        <name>K(+)</name>
        <dbReference type="ChEBI" id="CHEBI:29103"/>
    </cofactor>
</comment>
<keyword evidence="23" id="KW-0418">Kinase</keyword>
<comment type="similarity">
    <text evidence="4">In the N-terminal section; belongs to the NnrE/AIBP family.</text>
</comment>
<dbReference type="PANTHER" id="PTHR12592:SF0">
    <property type="entry name" value="ATP-DEPENDENT (S)-NAD(P)H-HYDRATE DEHYDRATASE"/>
    <property type="match status" value="1"/>
</dbReference>
<dbReference type="CDD" id="cd01171">
    <property type="entry name" value="YXKO-related"/>
    <property type="match status" value="1"/>
</dbReference>
<dbReference type="GO" id="GO:0110051">
    <property type="term" value="P:metabolite repair"/>
    <property type="evidence" value="ECO:0007669"/>
    <property type="project" value="TreeGrafter"/>
</dbReference>
<keyword evidence="23" id="KW-0808">Transferase</keyword>
<evidence type="ECO:0000256" key="15">
    <source>
        <dbReference type="ARBA" id="ARBA00023239"/>
    </source>
</evidence>
<dbReference type="SUPFAM" id="SSF53613">
    <property type="entry name" value="Ribokinase-like"/>
    <property type="match status" value="1"/>
</dbReference>
<comment type="catalytic activity">
    <reaction evidence="19">
        <text>(6S)-NADHX + ADP = AMP + phosphate + NADH + H(+)</text>
        <dbReference type="Rhea" id="RHEA:32223"/>
        <dbReference type="ChEBI" id="CHEBI:15378"/>
        <dbReference type="ChEBI" id="CHEBI:43474"/>
        <dbReference type="ChEBI" id="CHEBI:57945"/>
        <dbReference type="ChEBI" id="CHEBI:64074"/>
        <dbReference type="ChEBI" id="CHEBI:456215"/>
        <dbReference type="ChEBI" id="CHEBI:456216"/>
        <dbReference type="EC" id="4.2.1.136"/>
    </reaction>
</comment>
<reference evidence="23" key="1">
    <citation type="submission" date="2009-10" db="EMBL/GenBank/DDBJ databases">
        <title>Diversity of trophic interactions inside an arsenic-rich microbial ecosystem.</title>
        <authorList>
            <person name="Bertin P.N."/>
            <person name="Heinrich-Salmeron A."/>
            <person name="Pelletier E."/>
            <person name="Goulhen-Chollet F."/>
            <person name="Arsene-Ploetze F."/>
            <person name="Gallien S."/>
            <person name="Calteau A."/>
            <person name="Vallenet D."/>
            <person name="Casiot C."/>
            <person name="Chane-Woon-Ming B."/>
            <person name="Giloteaux L."/>
            <person name="Barakat M."/>
            <person name="Bonnefoy V."/>
            <person name="Bruneel O."/>
            <person name="Chandler M."/>
            <person name="Cleiss J."/>
            <person name="Duran R."/>
            <person name="Elbaz-Poulichet F."/>
            <person name="Fonknechten N."/>
            <person name="Lauga B."/>
            <person name="Mornico D."/>
            <person name="Ortet P."/>
            <person name="Schaeffer C."/>
            <person name="Siguier P."/>
            <person name="Alexander Thil Smith A."/>
            <person name="Van Dorsselaer A."/>
            <person name="Weissenbach J."/>
            <person name="Medigue C."/>
            <person name="Le Paslier D."/>
        </authorList>
    </citation>
    <scope>NUCLEOTIDE SEQUENCE</scope>
</reference>